<dbReference type="CDD" id="cd13606">
    <property type="entry name" value="PBP2_ProX_like"/>
    <property type="match status" value="1"/>
</dbReference>
<feature type="signal peptide" evidence="1">
    <location>
        <begin position="1"/>
        <end position="23"/>
    </location>
</feature>
<name>A0A2A9CW31_9ACTN</name>
<dbReference type="GO" id="GO:0043190">
    <property type="term" value="C:ATP-binding cassette (ABC) transporter complex"/>
    <property type="evidence" value="ECO:0007669"/>
    <property type="project" value="InterPro"/>
</dbReference>
<dbReference type="InterPro" id="IPR007210">
    <property type="entry name" value="ABC_Gly_betaine_transp_sub-bd"/>
</dbReference>
<dbReference type="SUPFAM" id="SSF53850">
    <property type="entry name" value="Periplasmic binding protein-like II"/>
    <property type="match status" value="1"/>
</dbReference>
<comment type="caution">
    <text evidence="3">The sequence shown here is derived from an EMBL/GenBank/DDBJ whole genome shotgun (WGS) entry which is preliminary data.</text>
</comment>
<reference evidence="3 4" key="1">
    <citation type="submission" date="2017-10" db="EMBL/GenBank/DDBJ databases">
        <title>Sequencing the genomes of 1000 actinobacteria strains.</title>
        <authorList>
            <person name="Klenk H.-P."/>
        </authorList>
    </citation>
    <scope>NUCLEOTIDE SEQUENCE [LARGE SCALE GENOMIC DNA]</scope>
    <source>
        <strain evidence="3 4">DSM 15597</strain>
    </source>
</reference>
<evidence type="ECO:0000313" key="4">
    <source>
        <dbReference type="Proteomes" id="UP000226079"/>
    </source>
</evidence>
<feature type="domain" description="ABC-type glycine betaine transport system substrate-binding" evidence="2">
    <location>
        <begin position="45"/>
        <end position="303"/>
    </location>
</feature>
<dbReference type="GO" id="GO:0022857">
    <property type="term" value="F:transmembrane transporter activity"/>
    <property type="evidence" value="ECO:0007669"/>
    <property type="project" value="InterPro"/>
</dbReference>
<protein>
    <submittedName>
        <fullName evidence="3">Osmoprotectant transport system substrate-binding protein</fullName>
    </submittedName>
</protein>
<dbReference type="Proteomes" id="UP000226079">
    <property type="component" value="Unassembled WGS sequence"/>
</dbReference>
<evidence type="ECO:0000313" key="3">
    <source>
        <dbReference type="EMBL" id="PFG17789.1"/>
    </source>
</evidence>
<dbReference type="OrthoDB" id="9781705at2"/>
<dbReference type="EMBL" id="PDJC01000001">
    <property type="protein sequence ID" value="PFG17789.1"/>
    <property type="molecule type" value="Genomic_DNA"/>
</dbReference>
<dbReference type="RefSeq" id="WP_098461191.1">
    <property type="nucleotide sequence ID" value="NZ_PDJC01000001.1"/>
</dbReference>
<gene>
    <name evidence="3" type="ORF">ATK74_2365</name>
</gene>
<keyword evidence="4" id="KW-1185">Reference proteome</keyword>
<evidence type="ECO:0000259" key="2">
    <source>
        <dbReference type="Pfam" id="PF04069"/>
    </source>
</evidence>
<organism evidence="3 4">
    <name type="scientific">Propionicimonas paludicola</name>
    <dbReference type="NCBI Taxonomy" id="185243"/>
    <lineage>
        <taxon>Bacteria</taxon>
        <taxon>Bacillati</taxon>
        <taxon>Actinomycetota</taxon>
        <taxon>Actinomycetes</taxon>
        <taxon>Propionibacteriales</taxon>
        <taxon>Nocardioidaceae</taxon>
        <taxon>Propionicimonas</taxon>
    </lineage>
</organism>
<keyword evidence="1" id="KW-0732">Signal</keyword>
<evidence type="ECO:0000256" key="1">
    <source>
        <dbReference type="SAM" id="SignalP"/>
    </source>
</evidence>
<dbReference type="Gene3D" id="3.40.190.120">
    <property type="entry name" value="Osmoprotection protein (prox), domain 2"/>
    <property type="match status" value="1"/>
</dbReference>
<accession>A0A2A9CW31</accession>
<dbReference type="Gene3D" id="3.40.190.10">
    <property type="entry name" value="Periplasmic binding protein-like II"/>
    <property type="match status" value="1"/>
</dbReference>
<feature type="chain" id="PRO_5038945958" evidence="1">
    <location>
        <begin position="24"/>
        <end position="308"/>
    </location>
</feature>
<sequence length="308" mass="31624">MMKKLILAAALASAMLLSACATGDPLASPSATSASASNTAAQVAVTVGSANFPESELLAELYAGALEAKGVSVTKKLNIASRETYVPALTKGEIDLIPEYAGAFAKYLNPDADTSNEATALASLQAALPKTLAALQPAAAQDKDSITVTRATADKYSLKTIEDLVPVAGQLVLGGPPEWKGRSYGVPGLKKTYGLVFKEFKALDVAGPLTVQALKNGQVQAANLFTTDPAIKANDFVSLEDTKSFFGAQNVIPVLTASKATPEVTAALNGVSAKLDTDTLAGLVTKVVVDKQDASAVAAEWLKANGLA</sequence>
<proteinExistence type="predicted"/>
<dbReference type="Pfam" id="PF04069">
    <property type="entry name" value="OpuAC"/>
    <property type="match status" value="1"/>
</dbReference>
<dbReference type="AlphaFoldDB" id="A0A2A9CW31"/>
<dbReference type="PROSITE" id="PS51257">
    <property type="entry name" value="PROKAR_LIPOPROTEIN"/>
    <property type="match status" value="1"/>
</dbReference>